<dbReference type="GO" id="GO:0008033">
    <property type="term" value="P:tRNA processing"/>
    <property type="evidence" value="ECO:0007669"/>
    <property type="project" value="UniProtKB-KW"/>
</dbReference>
<accession>A0A7V5NYY3</accession>
<sequence>MKPGFETFEHGADIGIRGIGRTLEEAFINAAKALFSLMVLNLEEVKPEKKVTLEVEGENLEELFLEWLNKLLSLAGMENLVFSEFGCQIKDLSLSGWAAGEPINEEKHELGEEVKGATYTMLKVEKVNGFWVAQCVVDV</sequence>
<reference evidence="6" key="1">
    <citation type="journal article" date="2020" name="mSystems">
        <title>Genome- and Community-Level Interaction Insights into Carbon Utilization and Element Cycling Functions of Hydrothermarchaeota in Hydrothermal Sediment.</title>
        <authorList>
            <person name="Zhou Z."/>
            <person name="Liu Y."/>
            <person name="Xu W."/>
            <person name="Pan J."/>
            <person name="Luo Z.H."/>
            <person name="Li M."/>
        </authorList>
    </citation>
    <scope>NUCLEOTIDE SEQUENCE [LARGE SCALE GENOMIC DNA]</scope>
    <source>
        <strain evidence="6">HyVt-533</strain>
    </source>
</reference>
<evidence type="ECO:0000256" key="1">
    <source>
        <dbReference type="ARBA" id="ARBA00007963"/>
    </source>
</evidence>
<dbReference type="AlphaFoldDB" id="A0A7V5NYY3"/>
<dbReference type="Pfam" id="PF01951">
    <property type="entry name" value="Archease"/>
    <property type="match status" value="1"/>
</dbReference>
<dbReference type="EMBL" id="DROK01000051">
    <property type="protein sequence ID" value="HHI96562.1"/>
    <property type="molecule type" value="Genomic_DNA"/>
</dbReference>
<dbReference type="PANTHER" id="PTHR12682">
    <property type="entry name" value="ARCHEASE"/>
    <property type="match status" value="1"/>
</dbReference>
<evidence type="ECO:0000256" key="4">
    <source>
        <dbReference type="ARBA" id="ARBA00022837"/>
    </source>
</evidence>
<keyword evidence="4" id="KW-0106">Calcium</keyword>
<evidence type="ECO:0000256" key="3">
    <source>
        <dbReference type="ARBA" id="ARBA00022723"/>
    </source>
</evidence>
<dbReference type="InterPro" id="IPR036820">
    <property type="entry name" value="Archease_dom_sf"/>
</dbReference>
<dbReference type="Gene3D" id="3.55.10.10">
    <property type="entry name" value="Archease domain"/>
    <property type="match status" value="1"/>
</dbReference>
<feature type="domain" description="Archease" evidence="5">
    <location>
        <begin position="5"/>
        <end position="139"/>
    </location>
</feature>
<evidence type="ECO:0000313" key="6">
    <source>
        <dbReference type="EMBL" id="HHI96562.1"/>
    </source>
</evidence>
<dbReference type="NCBIfam" id="NF001617">
    <property type="entry name" value="PRK00407.1"/>
    <property type="match status" value="1"/>
</dbReference>
<proteinExistence type="inferred from homology"/>
<organism evidence="6">
    <name type="scientific">Thermodesulfatator atlanticus</name>
    <dbReference type="NCBI Taxonomy" id="501497"/>
    <lineage>
        <taxon>Bacteria</taxon>
        <taxon>Pseudomonadati</taxon>
        <taxon>Thermodesulfobacteriota</taxon>
        <taxon>Thermodesulfobacteria</taxon>
        <taxon>Thermodesulfobacteriales</taxon>
        <taxon>Thermodesulfatatoraceae</taxon>
        <taxon>Thermodesulfatator</taxon>
    </lineage>
</organism>
<dbReference type="PANTHER" id="PTHR12682:SF11">
    <property type="entry name" value="PROTEIN ARCHEASE"/>
    <property type="match status" value="1"/>
</dbReference>
<dbReference type="InterPro" id="IPR023572">
    <property type="entry name" value="Archease_dom"/>
</dbReference>
<dbReference type="SUPFAM" id="SSF69819">
    <property type="entry name" value="MTH1598-like"/>
    <property type="match status" value="1"/>
</dbReference>
<keyword evidence="2" id="KW-0819">tRNA processing</keyword>
<gene>
    <name evidence="6" type="ORF">ENJ96_01775</name>
</gene>
<keyword evidence="3" id="KW-0479">Metal-binding</keyword>
<name>A0A7V5NYY3_9BACT</name>
<protein>
    <submittedName>
        <fullName evidence="6">Archease</fullName>
    </submittedName>
</protein>
<evidence type="ECO:0000259" key="5">
    <source>
        <dbReference type="Pfam" id="PF01951"/>
    </source>
</evidence>
<dbReference type="GO" id="GO:0046872">
    <property type="term" value="F:metal ion binding"/>
    <property type="evidence" value="ECO:0007669"/>
    <property type="project" value="UniProtKB-KW"/>
</dbReference>
<dbReference type="Proteomes" id="UP000886101">
    <property type="component" value="Unassembled WGS sequence"/>
</dbReference>
<comment type="caution">
    <text evidence="6">The sequence shown here is derived from an EMBL/GenBank/DDBJ whole genome shotgun (WGS) entry which is preliminary data.</text>
</comment>
<evidence type="ECO:0000256" key="2">
    <source>
        <dbReference type="ARBA" id="ARBA00022694"/>
    </source>
</evidence>
<comment type="similarity">
    <text evidence="1">Belongs to the archease family.</text>
</comment>
<dbReference type="InterPro" id="IPR002804">
    <property type="entry name" value="Archease"/>
</dbReference>